<evidence type="ECO:0000313" key="3">
    <source>
        <dbReference type="Proteomes" id="UP000626370"/>
    </source>
</evidence>
<protein>
    <recommendedName>
        <fullName evidence="4">DUF2750 domain-containing protein</fullName>
    </recommendedName>
</protein>
<dbReference type="RefSeq" id="WP_189379656.1">
    <property type="nucleotide sequence ID" value="NZ_BNAH01000022.1"/>
</dbReference>
<evidence type="ECO:0000313" key="2">
    <source>
        <dbReference type="EMBL" id="GHF02837.1"/>
    </source>
</evidence>
<name>A0ABQ3J7J1_9GAMM</name>
<keyword evidence="3" id="KW-1185">Reference proteome</keyword>
<evidence type="ECO:0000256" key="1">
    <source>
        <dbReference type="SAM" id="MobiDB-lite"/>
    </source>
</evidence>
<feature type="region of interest" description="Disordered" evidence="1">
    <location>
        <begin position="108"/>
        <end position="132"/>
    </location>
</feature>
<dbReference type="Proteomes" id="UP000626370">
    <property type="component" value="Unassembled WGS sequence"/>
</dbReference>
<dbReference type="InterPro" id="IPR021284">
    <property type="entry name" value="DUF2750"/>
</dbReference>
<proteinExistence type="predicted"/>
<reference evidence="3" key="1">
    <citation type="journal article" date="2019" name="Int. J. Syst. Evol. Microbiol.">
        <title>The Global Catalogue of Microorganisms (GCM) 10K type strain sequencing project: providing services to taxonomists for standard genome sequencing and annotation.</title>
        <authorList>
            <consortium name="The Broad Institute Genomics Platform"/>
            <consortium name="The Broad Institute Genome Sequencing Center for Infectious Disease"/>
            <person name="Wu L."/>
            <person name="Ma J."/>
        </authorList>
    </citation>
    <scope>NUCLEOTIDE SEQUENCE [LARGE SCALE GENOMIC DNA]</scope>
    <source>
        <strain evidence="3">CGMCC 1.15922</strain>
    </source>
</reference>
<dbReference type="Pfam" id="PF11042">
    <property type="entry name" value="DUF2750"/>
    <property type="match status" value="1"/>
</dbReference>
<comment type="caution">
    <text evidence="2">The sequence shown here is derived from an EMBL/GenBank/DDBJ whole genome shotgun (WGS) entry which is preliminary data.</text>
</comment>
<dbReference type="EMBL" id="BNAH01000022">
    <property type="protein sequence ID" value="GHF02837.1"/>
    <property type="molecule type" value="Genomic_DNA"/>
</dbReference>
<organism evidence="2 3">
    <name type="scientific">Thalassotalea profundi</name>
    <dbReference type="NCBI Taxonomy" id="2036687"/>
    <lineage>
        <taxon>Bacteria</taxon>
        <taxon>Pseudomonadati</taxon>
        <taxon>Pseudomonadota</taxon>
        <taxon>Gammaproteobacteria</taxon>
        <taxon>Alteromonadales</taxon>
        <taxon>Colwelliaceae</taxon>
        <taxon>Thalassotalea</taxon>
    </lineage>
</organism>
<evidence type="ECO:0008006" key="4">
    <source>
        <dbReference type="Google" id="ProtNLM"/>
    </source>
</evidence>
<sequence>MNMALEKLNDIKEMNDEKRADYFIKAVIENNKIWILTDEHGCVMLNTEDGDCVPVWPNEEFAQLWATEEWQSCKAESISLNKWFSRWTAGLLDDEISIVVFPNESDQGMIYEPDDLENSLKAEQKKQSKSRN</sequence>
<gene>
    <name evidence="2" type="ORF">GCM10011501_35160</name>
</gene>
<accession>A0ABQ3J7J1</accession>